<feature type="domain" description="RNA polymerase sigma factor 70 region 4 type 2" evidence="5">
    <location>
        <begin position="102"/>
        <end position="152"/>
    </location>
</feature>
<dbReference type="AlphaFoldDB" id="A0A562VDF4"/>
<evidence type="ECO:0000313" key="8">
    <source>
        <dbReference type="Proteomes" id="UP000321617"/>
    </source>
</evidence>
<accession>A0A562VDF4</accession>
<evidence type="ECO:0000256" key="1">
    <source>
        <dbReference type="ARBA" id="ARBA00010641"/>
    </source>
</evidence>
<dbReference type="Pfam" id="PF08281">
    <property type="entry name" value="Sigma70_r4_2"/>
    <property type="match status" value="1"/>
</dbReference>
<dbReference type="EMBL" id="VLLL01000005">
    <property type="protein sequence ID" value="TWJ15888.1"/>
    <property type="molecule type" value="Genomic_DNA"/>
</dbReference>
<evidence type="ECO:0000256" key="3">
    <source>
        <dbReference type="ARBA" id="ARBA00023082"/>
    </source>
</evidence>
<dbReference type="InterPro" id="IPR013249">
    <property type="entry name" value="RNA_pol_sigma70_r4_t2"/>
</dbReference>
<proteinExistence type="inferred from homology"/>
<dbReference type="PANTHER" id="PTHR47756:SF2">
    <property type="entry name" value="BLL6612 PROTEIN"/>
    <property type="match status" value="1"/>
</dbReference>
<keyword evidence="2" id="KW-0805">Transcription regulation</keyword>
<name>A0A562VDF4_9ACTN</name>
<dbReference type="Pfam" id="PF20239">
    <property type="entry name" value="DUF6596"/>
    <property type="match status" value="1"/>
</dbReference>
<gene>
    <name evidence="7" type="ORF">LX16_1607</name>
</gene>
<dbReference type="InterPro" id="IPR013324">
    <property type="entry name" value="RNA_pol_sigma_r3/r4-like"/>
</dbReference>
<keyword evidence="4" id="KW-0804">Transcription</keyword>
<feature type="domain" description="DUF6596" evidence="6">
    <location>
        <begin position="170"/>
        <end position="268"/>
    </location>
</feature>
<dbReference type="Gene3D" id="1.10.10.10">
    <property type="entry name" value="Winged helix-like DNA-binding domain superfamily/Winged helix DNA-binding domain"/>
    <property type="match status" value="1"/>
</dbReference>
<dbReference type="InterPro" id="IPR046531">
    <property type="entry name" value="DUF6596"/>
</dbReference>
<comment type="caution">
    <text evidence="7">The sequence shown here is derived from an EMBL/GenBank/DDBJ whole genome shotgun (WGS) entry which is preliminary data.</text>
</comment>
<evidence type="ECO:0000256" key="2">
    <source>
        <dbReference type="ARBA" id="ARBA00023015"/>
    </source>
</evidence>
<dbReference type="GO" id="GO:0003677">
    <property type="term" value="F:DNA binding"/>
    <property type="evidence" value="ECO:0007669"/>
    <property type="project" value="InterPro"/>
</dbReference>
<evidence type="ECO:0000259" key="5">
    <source>
        <dbReference type="Pfam" id="PF08281"/>
    </source>
</evidence>
<reference evidence="7 8" key="1">
    <citation type="journal article" date="2013" name="Stand. Genomic Sci.">
        <title>Genomic Encyclopedia of Type Strains, Phase I: The one thousand microbial genomes (KMG-I) project.</title>
        <authorList>
            <person name="Kyrpides N.C."/>
            <person name="Woyke T."/>
            <person name="Eisen J.A."/>
            <person name="Garrity G."/>
            <person name="Lilburn T.G."/>
            <person name="Beck B.J."/>
            <person name="Whitman W.B."/>
            <person name="Hugenholtz P."/>
            <person name="Klenk H.P."/>
        </authorList>
    </citation>
    <scope>NUCLEOTIDE SEQUENCE [LARGE SCALE GENOMIC DNA]</scope>
    <source>
        <strain evidence="7 8">DSM 45044</strain>
    </source>
</reference>
<keyword evidence="3" id="KW-0731">Sigma factor</keyword>
<dbReference type="SUPFAM" id="SSF48452">
    <property type="entry name" value="TPR-like"/>
    <property type="match status" value="1"/>
</dbReference>
<evidence type="ECO:0000313" key="7">
    <source>
        <dbReference type="EMBL" id="TWJ15888.1"/>
    </source>
</evidence>
<dbReference type="RefSeq" id="WP_147135324.1">
    <property type="nucleotide sequence ID" value="NZ_BAABIJ010000001.1"/>
</dbReference>
<dbReference type="SUPFAM" id="SSF88946">
    <property type="entry name" value="Sigma2 domain of RNA polymerase sigma factors"/>
    <property type="match status" value="1"/>
</dbReference>
<dbReference type="InterPro" id="IPR011990">
    <property type="entry name" value="TPR-like_helical_dom_sf"/>
</dbReference>
<dbReference type="SUPFAM" id="SSF88659">
    <property type="entry name" value="Sigma3 and sigma4 domains of RNA polymerase sigma factors"/>
    <property type="match status" value="1"/>
</dbReference>
<evidence type="ECO:0000256" key="4">
    <source>
        <dbReference type="ARBA" id="ARBA00023163"/>
    </source>
</evidence>
<dbReference type="InterPro" id="IPR036388">
    <property type="entry name" value="WH-like_DNA-bd_sf"/>
</dbReference>
<protein>
    <submittedName>
        <fullName evidence="7">RNA polymerase sigma-70 factor (ECF subfamily)</fullName>
    </submittedName>
</protein>
<evidence type="ECO:0000259" key="6">
    <source>
        <dbReference type="Pfam" id="PF20239"/>
    </source>
</evidence>
<keyword evidence="8" id="KW-1185">Reference proteome</keyword>
<dbReference type="GO" id="GO:0006352">
    <property type="term" value="P:DNA-templated transcription initiation"/>
    <property type="evidence" value="ECO:0007669"/>
    <property type="project" value="InterPro"/>
</dbReference>
<organism evidence="7 8">
    <name type="scientific">Stackebrandtia albiflava</name>
    <dbReference type="NCBI Taxonomy" id="406432"/>
    <lineage>
        <taxon>Bacteria</taxon>
        <taxon>Bacillati</taxon>
        <taxon>Actinomycetota</taxon>
        <taxon>Actinomycetes</taxon>
        <taxon>Glycomycetales</taxon>
        <taxon>Glycomycetaceae</taxon>
        <taxon>Stackebrandtia</taxon>
    </lineage>
</organism>
<comment type="similarity">
    <text evidence="1">Belongs to the sigma-70 factor family. ECF subfamily.</text>
</comment>
<dbReference type="Gene3D" id="1.10.1740.10">
    <property type="match status" value="1"/>
</dbReference>
<dbReference type="InterPro" id="IPR013325">
    <property type="entry name" value="RNA_pol_sigma_r2"/>
</dbReference>
<sequence length="405" mass="44079">MTDVGDRLDQAWRRYWPRLVAGLAARFRDLGLAEDAAADAFAAASRVWPVRGVPDEPMAWLTTAATRRAVDRVRRERVRARSLPLLLVDEGDDDDDLLRLVFTCCHPALSVTSQVALTLRYVLGVPTAEVAALLTVAESAMAARLTRARAKLSGAGVAYRVPSPEELPQRLSAVLSVVYLAFTRGYAPRRGGEVASVEVAADAIALGRMLGDLMPGEPEVRALSALMMLQHSRRDARVDADGGLVLLPDQDRGLWRMGEVAEAVRSLRGLVRAGVTGGRYFLEACIAAEHCVAGRPQDTDWRRIAGLYARLEVLTGSPVVRVNRAVAVAEVEGPQAGLDLLEGVDGLLPRFHLLWAVRADLAGRLGRRDEAVAAYRRALESVTGAAQRRFLEDRLARWESQPEGS</sequence>
<dbReference type="OrthoDB" id="9780299at2"/>
<dbReference type="Proteomes" id="UP000321617">
    <property type="component" value="Unassembled WGS sequence"/>
</dbReference>
<dbReference type="GO" id="GO:0016987">
    <property type="term" value="F:sigma factor activity"/>
    <property type="evidence" value="ECO:0007669"/>
    <property type="project" value="UniProtKB-KW"/>
</dbReference>
<dbReference type="PANTHER" id="PTHR47756">
    <property type="entry name" value="BLL6612 PROTEIN-RELATED"/>
    <property type="match status" value="1"/>
</dbReference>